<reference evidence="2 3" key="1">
    <citation type="submission" date="2016-05" db="EMBL/GenBank/DDBJ databases">
        <title>Bacillus thuringiensis and Bacillus weihenstephanensis as novel biocontrol agents of wilt causing Verticillium species.</title>
        <authorList>
            <person name="Hollensteiner J."/>
            <person name="Wemheuer F."/>
            <person name="Harting R."/>
            <person name="Kolarzyk A."/>
            <person name="Diaz-Valerio S."/>
            <person name="Poehlein A."/>
            <person name="Brzuszkiewicz E."/>
            <person name="Nesemann K."/>
            <person name="Braus-Stromeyer S."/>
            <person name="Braus G."/>
            <person name="Daniel R."/>
            <person name="Liesegang H."/>
        </authorList>
    </citation>
    <scope>NUCLEOTIDE SEQUENCE [LARGE SCALE GENOMIC DNA]</scope>
    <source>
        <strain evidence="2 3">GOE11</strain>
    </source>
</reference>
<protein>
    <recommendedName>
        <fullName evidence="4">Lipoprotein</fullName>
    </recommendedName>
</protein>
<organism evidence="2 3">
    <name type="scientific">Bacillus mycoides</name>
    <dbReference type="NCBI Taxonomy" id="1405"/>
    <lineage>
        <taxon>Bacteria</taxon>
        <taxon>Bacillati</taxon>
        <taxon>Bacillota</taxon>
        <taxon>Bacilli</taxon>
        <taxon>Bacillales</taxon>
        <taxon>Bacillaceae</taxon>
        <taxon>Bacillus</taxon>
        <taxon>Bacillus cereus group</taxon>
    </lineage>
</organism>
<name>A0A1D3MTU4_BACMY</name>
<accession>A0A1D3MTU4</accession>
<feature type="signal peptide" evidence="1">
    <location>
        <begin position="1"/>
        <end position="19"/>
    </location>
</feature>
<evidence type="ECO:0000313" key="2">
    <source>
        <dbReference type="EMBL" id="OFD89024.1"/>
    </source>
</evidence>
<evidence type="ECO:0008006" key="4">
    <source>
        <dbReference type="Google" id="ProtNLM"/>
    </source>
</evidence>
<dbReference type="Proteomes" id="UP000175835">
    <property type="component" value="Unassembled WGS sequence"/>
</dbReference>
<evidence type="ECO:0000256" key="1">
    <source>
        <dbReference type="SAM" id="SignalP"/>
    </source>
</evidence>
<evidence type="ECO:0000313" key="3">
    <source>
        <dbReference type="Proteomes" id="UP000175835"/>
    </source>
</evidence>
<dbReference type="AlphaFoldDB" id="A0A1D3MTU4"/>
<gene>
    <name evidence="2" type="ORF">BWGOE11_48030</name>
</gene>
<feature type="chain" id="PRO_5038389321" description="Lipoprotein" evidence="1">
    <location>
        <begin position="20"/>
        <end position="148"/>
    </location>
</feature>
<dbReference type="EMBL" id="LXLX01000049">
    <property type="protein sequence ID" value="OFD89024.1"/>
    <property type="molecule type" value="Genomic_DNA"/>
</dbReference>
<sequence>MKKICMLFLFLLTTSILLIGCSAKKEKSDVSLEKAQKIEIESLIDSSDKKTITDKKEITKLFESIKMDEWEMESAPLDTPQGKTFKMYQEDTPKLLDSSKDKKELHEIGTMTVYRDVPYVEVELKISKIKNKNSFKVPEDVAKKLLEY</sequence>
<dbReference type="PATRIC" id="fig|86662.23.peg.4807"/>
<comment type="caution">
    <text evidence="2">The sequence shown here is derived from an EMBL/GenBank/DDBJ whole genome shotgun (WGS) entry which is preliminary data.</text>
</comment>
<dbReference type="RefSeq" id="WP_070129071.1">
    <property type="nucleotide sequence ID" value="NZ_FMJF01000034.1"/>
</dbReference>
<dbReference type="PROSITE" id="PS51257">
    <property type="entry name" value="PROKAR_LIPOPROTEIN"/>
    <property type="match status" value="1"/>
</dbReference>
<keyword evidence="1" id="KW-0732">Signal</keyword>
<proteinExistence type="predicted"/>